<name>A0A2K4ZI08_9FIRM</name>
<proteinExistence type="predicted"/>
<dbReference type="EMBL" id="OFSM01000013">
    <property type="protein sequence ID" value="SOY30032.1"/>
    <property type="molecule type" value="Genomic_DNA"/>
</dbReference>
<protein>
    <submittedName>
        <fullName evidence="1">Uncharacterized protein</fullName>
    </submittedName>
</protein>
<dbReference type="RefSeq" id="WP_103240100.1">
    <property type="nucleotide sequence ID" value="NZ_JANJZD010000012.1"/>
</dbReference>
<dbReference type="Proteomes" id="UP000236311">
    <property type="component" value="Unassembled WGS sequence"/>
</dbReference>
<dbReference type="OrthoDB" id="9991846at2"/>
<organism evidence="1 2">
    <name type="scientific">Acetatifactor muris</name>
    <dbReference type="NCBI Taxonomy" id="879566"/>
    <lineage>
        <taxon>Bacteria</taxon>
        <taxon>Bacillati</taxon>
        <taxon>Bacillota</taxon>
        <taxon>Clostridia</taxon>
        <taxon>Lachnospirales</taxon>
        <taxon>Lachnospiraceae</taxon>
        <taxon>Acetatifactor</taxon>
    </lineage>
</organism>
<sequence length="79" mass="9191">MKKIKVEWCENWIKAQFKKLPFENGGIYTGLFWDKAEKSGLWVRGTYGSPMSEALEKLTKVETVHDSEGNFLYNVFKLV</sequence>
<keyword evidence="2" id="KW-1185">Reference proteome</keyword>
<gene>
    <name evidence="1" type="ORF">AMURIS_02755</name>
</gene>
<reference evidence="1 2" key="1">
    <citation type="submission" date="2018-01" db="EMBL/GenBank/DDBJ databases">
        <authorList>
            <person name="Gaut B.S."/>
            <person name="Morton B.R."/>
            <person name="Clegg M.T."/>
            <person name="Duvall M.R."/>
        </authorList>
    </citation>
    <scope>NUCLEOTIDE SEQUENCE [LARGE SCALE GENOMIC DNA]</scope>
    <source>
        <strain evidence="1">GP69</strain>
    </source>
</reference>
<dbReference type="AlphaFoldDB" id="A0A2K4ZI08"/>
<accession>A0A2K4ZI08</accession>
<evidence type="ECO:0000313" key="2">
    <source>
        <dbReference type="Proteomes" id="UP000236311"/>
    </source>
</evidence>
<evidence type="ECO:0000313" key="1">
    <source>
        <dbReference type="EMBL" id="SOY30032.1"/>
    </source>
</evidence>